<comment type="similarity">
    <text evidence="2">Belongs to the ferric reductase (FRE) family.</text>
</comment>
<comment type="caution">
    <text evidence="13">The sequence shown here is derived from an EMBL/GenBank/DDBJ whole genome shotgun (WGS) entry which is preliminary data.</text>
</comment>
<dbReference type="SFLD" id="SFLDS00052">
    <property type="entry name" value="Ferric_Reductase_Domain"/>
    <property type="match status" value="1"/>
</dbReference>
<dbReference type="AlphaFoldDB" id="A0A139I108"/>
<feature type="transmembrane region" description="Helical" evidence="11">
    <location>
        <begin position="78"/>
        <end position="96"/>
    </location>
</feature>
<evidence type="ECO:0000256" key="8">
    <source>
        <dbReference type="ARBA" id="ARBA00023065"/>
    </source>
</evidence>
<keyword evidence="6 11" id="KW-1133">Transmembrane helix</keyword>
<keyword evidence="4 11" id="KW-0812">Transmembrane</keyword>
<dbReference type="GO" id="GO:0006826">
    <property type="term" value="P:iron ion transport"/>
    <property type="evidence" value="ECO:0007669"/>
    <property type="project" value="TreeGrafter"/>
</dbReference>
<evidence type="ECO:0000256" key="7">
    <source>
        <dbReference type="ARBA" id="ARBA00023002"/>
    </source>
</evidence>
<keyword evidence="9 11" id="KW-0472">Membrane</keyword>
<feature type="domain" description="FAD-binding FR-type" evidence="12">
    <location>
        <begin position="342"/>
        <end position="468"/>
    </location>
</feature>
<sequence length="694" mass="76222">MTLAFMAQIWQPIRRHGDDGGMGDMDMGGMDVGGSSASMPPLSTDGVDFSNETQAMHFLGDLLDDTYLKVDGANYAKYFWYGIVVVVGLATLFNLARWLTLQQRLRAAARGHEKSARPRGMLAGWLATITAIGREATYLQFTPTTKYLFLRIPPFGTILLVLTYLAFITALEFADNNVAGAQYLQGLGVRAGWLAVAQLPLLVLLINKNSLIGSLTGTSWERLNVLHRWVARGMLLLAIFHFGFQSTAWQKYDVMELEWMTDDCPPTGIAAFAILLWMNLSTLAPLRYLSYEFFVVQHILTWFGFVVALIFHLPSTALSSRVYVYIPIGIYLADRILRGLLLAWQNLRVSRATMVQLDGGVTKLRISNKAIKRWRAGSHVLLSIPRFGIMQSHPATIVSTPRSHKGDLVFILKGHKGFTKKIFNGANTSTEALIGEFKEVSDVEKHAQVGQSTHVAIIDGPYGGSQCDFAAFDSICLIAGSTGVTFTASILQDLADRISSQGKKFPLRRIHFVWCVKDSNWARWISDELEAASTKLQGCDVDAKISVLVTCADKFTETGNQPKECGCECDKSKGPCCCVVVDEDDEGEAVDAITPAKEAAEVVETSAASSRIDWTSGRKMPFLRCATFYSGRPDMRQVLETLLDGADGESGVAVCGPTGLITTTRNTLVRLSDERAMHKGTGAQGCYLHAETFS</sequence>
<dbReference type="Pfam" id="PF08022">
    <property type="entry name" value="FAD_binding_8"/>
    <property type="match status" value="1"/>
</dbReference>
<dbReference type="InterPro" id="IPR013112">
    <property type="entry name" value="FAD-bd_8"/>
</dbReference>
<gene>
    <name evidence="13" type="ORF">AC579_9936</name>
</gene>
<keyword evidence="10" id="KW-0325">Glycoprotein</keyword>
<keyword evidence="14" id="KW-1185">Reference proteome</keyword>
<dbReference type="SFLD" id="SFLDG01168">
    <property type="entry name" value="Ferric_reductase_subgroup_(FRE"/>
    <property type="match status" value="1"/>
</dbReference>
<dbReference type="Pfam" id="PF01794">
    <property type="entry name" value="Ferric_reduct"/>
    <property type="match status" value="1"/>
</dbReference>
<keyword evidence="8" id="KW-0406">Ion transport</keyword>
<dbReference type="SUPFAM" id="SSF52343">
    <property type="entry name" value="Ferredoxin reductase-like, C-terminal NADP-linked domain"/>
    <property type="match status" value="1"/>
</dbReference>
<evidence type="ECO:0000256" key="3">
    <source>
        <dbReference type="ARBA" id="ARBA00022448"/>
    </source>
</evidence>
<dbReference type="PROSITE" id="PS51384">
    <property type="entry name" value="FAD_FR"/>
    <property type="match status" value="1"/>
</dbReference>
<evidence type="ECO:0000256" key="11">
    <source>
        <dbReference type="SAM" id="Phobius"/>
    </source>
</evidence>
<proteinExistence type="inferred from homology"/>
<evidence type="ECO:0000256" key="10">
    <source>
        <dbReference type="ARBA" id="ARBA00023180"/>
    </source>
</evidence>
<dbReference type="Gene3D" id="3.40.50.80">
    <property type="entry name" value="Nucleotide-binding domain of ferredoxin-NADP reductase (FNR) module"/>
    <property type="match status" value="1"/>
</dbReference>
<dbReference type="GO" id="GO:0005886">
    <property type="term" value="C:plasma membrane"/>
    <property type="evidence" value="ECO:0007669"/>
    <property type="project" value="TreeGrafter"/>
</dbReference>
<dbReference type="OrthoDB" id="3944240at2759"/>
<dbReference type="InterPro" id="IPR039261">
    <property type="entry name" value="FNR_nucleotide-bd"/>
</dbReference>
<feature type="transmembrane region" description="Helical" evidence="11">
    <location>
        <begin position="229"/>
        <end position="249"/>
    </location>
</feature>
<feature type="transmembrane region" description="Helical" evidence="11">
    <location>
        <begin position="191"/>
        <end position="208"/>
    </location>
</feature>
<protein>
    <recommendedName>
        <fullName evidence="12">FAD-binding FR-type domain-containing protein</fullName>
    </recommendedName>
</protein>
<dbReference type="CDD" id="cd06186">
    <property type="entry name" value="NOX_Duox_like_FAD_NADP"/>
    <property type="match status" value="1"/>
</dbReference>
<feature type="transmembrane region" description="Helical" evidence="11">
    <location>
        <begin position="269"/>
        <end position="286"/>
    </location>
</feature>
<evidence type="ECO:0000313" key="14">
    <source>
        <dbReference type="Proteomes" id="UP000073492"/>
    </source>
</evidence>
<evidence type="ECO:0000256" key="6">
    <source>
        <dbReference type="ARBA" id="ARBA00022989"/>
    </source>
</evidence>
<dbReference type="Proteomes" id="UP000073492">
    <property type="component" value="Unassembled WGS sequence"/>
</dbReference>
<dbReference type="EMBL" id="LFZO01000458">
    <property type="protein sequence ID" value="KXT08357.1"/>
    <property type="molecule type" value="Genomic_DNA"/>
</dbReference>
<keyword evidence="3" id="KW-0813">Transport</keyword>
<dbReference type="InterPro" id="IPR013130">
    <property type="entry name" value="Fe3_Rdtase_TM_dom"/>
</dbReference>
<dbReference type="GO" id="GO:0000293">
    <property type="term" value="F:ferric-chelate reductase activity"/>
    <property type="evidence" value="ECO:0007669"/>
    <property type="project" value="UniProtKB-ARBA"/>
</dbReference>
<evidence type="ECO:0000256" key="4">
    <source>
        <dbReference type="ARBA" id="ARBA00022692"/>
    </source>
</evidence>
<dbReference type="PANTHER" id="PTHR32361:SF9">
    <property type="entry name" value="FERRIC REDUCTASE TRANSMEMBRANE COMPONENT 3-RELATED"/>
    <property type="match status" value="1"/>
</dbReference>
<name>A0A139I108_9PEZI</name>
<dbReference type="STRING" id="113226.A0A139I108"/>
<evidence type="ECO:0000259" key="12">
    <source>
        <dbReference type="PROSITE" id="PS51384"/>
    </source>
</evidence>
<evidence type="ECO:0000313" key="13">
    <source>
        <dbReference type="EMBL" id="KXT08357.1"/>
    </source>
</evidence>
<dbReference type="InterPro" id="IPR017927">
    <property type="entry name" value="FAD-bd_FR_type"/>
</dbReference>
<reference evidence="13 14" key="1">
    <citation type="submission" date="2015-07" db="EMBL/GenBank/DDBJ databases">
        <title>Comparative genomics of the Sigatoka disease complex on banana suggests a link between parallel evolutionary changes in Pseudocercospora fijiensis and Pseudocercospora eumusae and increased virulence on the banana host.</title>
        <authorList>
            <person name="Chang T.-C."/>
            <person name="Salvucci A."/>
            <person name="Crous P.W."/>
            <person name="Stergiopoulos I."/>
        </authorList>
    </citation>
    <scope>NUCLEOTIDE SEQUENCE [LARGE SCALE GENOMIC DNA]</scope>
    <source>
        <strain evidence="13 14">CBS 116634</strain>
    </source>
</reference>
<evidence type="ECO:0000256" key="5">
    <source>
        <dbReference type="ARBA" id="ARBA00022982"/>
    </source>
</evidence>
<dbReference type="PANTHER" id="PTHR32361">
    <property type="entry name" value="FERRIC/CUPRIC REDUCTASE TRANSMEMBRANE COMPONENT"/>
    <property type="match status" value="1"/>
</dbReference>
<dbReference type="GO" id="GO:0015677">
    <property type="term" value="P:copper ion import"/>
    <property type="evidence" value="ECO:0007669"/>
    <property type="project" value="TreeGrafter"/>
</dbReference>
<evidence type="ECO:0000256" key="1">
    <source>
        <dbReference type="ARBA" id="ARBA00004141"/>
    </source>
</evidence>
<feature type="transmembrane region" description="Helical" evidence="11">
    <location>
        <begin position="148"/>
        <end position="171"/>
    </location>
</feature>
<dbReference type="InterPro" id="IPR051410">
    <property type="entry name" value="Ferric/Cupric_Reductase"/>
</dbReference>
<organism evidence="13 14">
    <name type="scientific">Pseudocercospora musae</name>
    <dbReference type="NCBI Taxonomy" id="113226"/>
    <lineage>
        <taxon>Eukaryota</taxon>
        <taxon>Fungi</taxon>
        <taxon>Dikarya</taxon>
        <taxon>Ascomycota</taxon>
        <taxon>Pezizomycotina</taxon>
        <taxon>Dothideomycetes</taxon>
        <taxon>Dothideomycetidae</taxon>
        <taxon>Mycosphaerellales</taxon>
        <taxon>Mycosphaerellaceae</taxon>
        <taxon>Pseudocercospora</taxon>
    </lineage>
</organism>
<accession>A0A139I108</accession>
<keyword evidence="5" id="KW-0249">Electron transport</keyword>
<keyword evidence="7" id="KW-0560">Oxidoreductase</keyword>
<comment type="subcellular location">
    <subcellularLocation>
        <location evidence="1">Membrane</location>
        <topology evidence="1">Multi-pass membrane protein</topology>
    </subcellularLocation>
</comment>
<dbReference type="GO" id="GO:0006879">
    <property type="term" value="P:intracellular iron ion homeostasis"/>
    <property type="evidence" value="ECO:0007669"/>
    <property type="project" value="TreeGrafter"/>
</dbReference>
<evidence type="ECO:0000256" key="9">
    <source>
        <dbReference type="ARBA" id="ARBA00023136"/>
    </source>
</evidence>
<dbReference type="Pfam" id="PF08030">
    <property type="entry name" value="NAD_binding_6"/>
    <property type="match status" value="1"/>
</dbReference>
<evidence type="ECO:0000256" key="2">
    <source>
        <dbReference type="ARBA" id="ARBA00006278"/>
    </source>
</evidence>
<dbReference type="InterPro" id="IPR013121">
    <property type="entry name" value="Fe_red_NAD-bd_6"/>
</dbReference>